<organism evidence="1 2">
    <name type="scientific">Gigaspora rosea</name>
    <dbReference type="NCBI Taxonomy" id="44941"/>
    <lineage>
        <taxon>Eukaryota</taxon>
        <taxon>Fungi</taxon>
        <taxon>Fungi incertae sedis</taxon>
        <taxon>Mucoromycota</taxon>
        <taxon>Glomeromycotina</taxon>
        <taxon>Glomeromycetes</taxon>
        <taxon>Diversisporales</taxon>
        <taxon>Gigasporaceae</taxon>
        <taxon>Gigaspora</taxon>
    </lineage>
</organism>
<reference evidence="1 2" key="1">
    <citation type="submission" date="2018-06" db="EMBL/GenBank/DDBJ databases">
        <title>Comparative genomics reveals the genomic features of Rhizophagus irregularis, R. cerebriforme, R. diaphanum and Gigaspora rosea, and their symbiotic lifestyle signature.</title>
        <authorList>
            <person name="Morin E."/>
            <person name="San Clemente H."/>
            <person name="Chen E.C.H."/>
            <person name="De La Providencia I."/>
            <person name="Hainaut M."/>
            <person name="Kuo A."/>
            <person name="Kohler A."/>
            <person name="Murat C."/>
            <person name="Tang N."/>
            <person name="Roy S."/>
            <person name="Loubradou J."/>
            <person name="Henrissat B."/>
            <person name="Grigoriev I.V."/>
            <person name="Corradi N."/>
            <person name="Roux C."/>
            <person name="Martin F.M."/>
        </authorList>
    </citation>
    <scope>NUCLEOTIDE SEQUENCE [LARGE SCALE GENOMIC DNA]</scope>
    <source>
        <strain evidence="1 2">DAOM 194757</strain>
    </source>
</reference>
<keyword evidence="2" id="KW-1185">Reference proteome</keyword>
<sequence>MSSILPGSTMIQNQENNKTKDFRDFLEELKCLFLRVRNPHKSAFEELVQKIFKSTTGSLQREKIVAFVNESATTQVLEWWLNATNIEVLKTQNFMHYLCKFIQHAFAINYLSKDTERTKTLDNLTKNIAVPSQNGKNLASNLHL</sequence>
<name>A0A397W620_9GLOM</name>
<dbReference type="AlphaFoldDB" id="A0A397W620"/>
<dbReference type="OrthoDB" id="2427659at2759"/>
<evidence type="ECO:0000313" key="1">
    <source>
        <dbReference type="EMBL" id="RIB29531.1"/>
    </source>
</evidence>
<gene>
    <name evidence="1" type="ORF">C2G38_2155161</name>
</gene>
<comment type="caution">
    <text evidence="1">The sequence shown here is derived from an EMBL/GenBank/DDBJ whole genome shotgun (WGS) entry which is preliminary data.</text>
</comment>
<dbReference type="Proteomes" id="UP000266673">
    <property type="component" value="Unassembled WGS sequence"/>
</dbReference>
<proteinExistence type="predicted"/>
<evidence type="ECO:0000313" key="2">
    <source>
        <dbReference type="Proteomes" id="UP000266673"/>
    </source>
</evidence>
<dbReference type="EMBL" id="QKWP01000036">
    <property type="protein sequence ID" value="RIB29531.1"/>
    <property type="molecule type" value="Genomic_DNA"/>
</dbReference>
<accession>A0A397W620</accession>
<protein>
    <submittedName>
        <fullName evidence="1">Uncharacterized protein</fullName>
    </submittedName>
</protein>